<dbReference type="CDD" id="cd24032">
    <property type="entry name" value="ASKHA_NBD_TsaB"/>
    <property type="match status" value="1"/>
</dbReference>
<dbReference type="GO" id="GO:0002949">
    <property type="term" value="P:tRNA threonylcarbamoyladenosine modification"/>
    <property type="evidence" value="ECO:0007669"/>
    <property type="project" value="InterPro"/>
</dbReference>
<dbReference type="AlphaFoldDB" id="A0A9X2G522"/>
<evidence type="ECO:0000256" key="3">
    <source>
        <dbReference type="ARBA" id="ARBA00019012"/>
    </source>
</evidence>
<dbReference type="PANTHER" id="PTHR11735:SF11">
    <property type="entry name" value="TRNA THREONYLCARBAMOYLADENOSINE BIOSYNTHESIS PROTEIN TSAB"/>
    <property type="match status" value="1"/>
</dbReference>
<protein>
    <recommendedName>
        <fullName evidence="3">tRNA threonylcarbamoyladenosine biosynthesis protein TsaB</fullName>
    </recommendedName>
    <alternativeName>
        <fullName evidence="6">t(6)A37 threonylcarbamoyladenosine biosynthesis protein TsaB</fullName>
    </alternativeName>
</protein>
<comment type="similarity">
    <text evidence="2">Belongs to the KAE1 / TsaD family. TsaB subfamily.</text>
</comment>
<dbReference type="PANTHER" id="PTHR11735">
    <property type="entry name" value="TRNA N6-ADENOSINE THREONYLCARBAMOYLTRANSFERASE"/>
    <property type="match status" value="1"/>
</dbReference>
<organism evidence="8 9">
    <name type="scientific">Idiomarina rhizosphaerae</name>
    <dbReference type="NCBI Taxonomy" id="2961572"/>
    <lineage>
        <taxon>Bacteria</taxon>
        <taxon>Pseudomonadati</taxon>
        <taxon>Pseudomonadota</taxon>
        <taxon>Gammaproteobacteria</taxon>
        <taxon>Alteromonadales</taxon>
        <taxon>Idiomarinaceae</taxon>
        <taxon>Idiomarina</taxon>
    </lineage>
</organism>
<dbReference type="InterPro" id="IPR022496">
    <property type="entry name" value="T6A_TsaB"/>
</dbReference>
<evidence type="ECO:0000313" key="8">
    <source>
        <dbReference type="EMBL" id="MCP1340568.1"/>
    </source>
</evidence>
<reference evidence="8" key="1">
    <citation type="submission" date="2022-06" db="EMBL/GenBank/DDBJ databases">
        <title>Idiomarina rhizosphaerae M1R2S28.</title>
        <authorList>
            <person name="Sun J.-Q."/>
            <person name="Li L.-F."/>
        </authorList>
    </citation>
    <scope>NUCLEOTIDE SEQUENCE</scope>
    <source>
        <strain evidence="8">M1R2S28</strain>
    </source>
</reference>
<evidence type="ECO:0000256" key="2">
    <source>
        <dbReference type="ARBA" id="ARBA00010493"/>
    </source>
</evidence>
<dbReference type="SUPFAM" id="SSF53067">
    <property type="entry name" value="Actin-like ATPase domain"/>
    <property type="match status" value="2"/>
</dbReference>
<dbReference type="NCBIfam" id="TIGR03725">
    <property type="entry name" value="T6A_YeaZ"/>
    <property type="match status" value="1"/>
</dbReference>
<evidence type="ECO:0000256" key="6">
    <source>
        <dbReference type="ARBA" id="ARBA00032446"/>
    </source>
</evidence>
<comment type="subcellular location">
    <subcellularLocation>
        <location evidence="1">Cytoplasm</location>
    </subcellularLocation>
</comment>
<evidence type="ECO:0000256" key="1">
    <source>
        <dbReference type="ARBA" id="ARBA00004496"/>
    </source>
</evidence>
<dbReference type="Gene3D" id="3.30.420.40">
    <property type="match status" value="2"/>
</dbReference>
<evidence type="ECO:0000256" key="4">
    <source>
        <dbReference type="ARBA" id="ARBA00022490"/>
    </source>
</evidence>
<dbReference type="RefSeq" id="WP_253620384.1">
    <property type="nucleotide sequence ID" value="NZ_JAMZDE010000008.1"/>
</dbReference>
<name>A0A9X2G522_9GAMM</name>
<dbReference type="Pfam" id="PF00814">
    <property type="entry name" value="TsaD"/>
    <property type="match status" value="1"/>
</dbReference>
<keyword evidence="9" id="KW-1185">Reference proteome</keyword>
<evidence type="ECO:0000313" key="9">
    <source>
        <dbReference type="Proteomes" id="UP001139474"/>
    </source>
</evidence>
<dbReference type="Proteomes" id="UP001139474">
    <property type="component" value="Unassembled WGS sequence"/>
</dbReference>
<evidence type="ECO:0000259" key="7">
    <source>
        <dbReference type="Pfam" id="PF00814"/>
    </source>
</evidence>
<comment type="caution">
    <text evidence="8">The sequence shown here is derived from an EMBL/GenBank/DDBJ whole genome shotgun (WGS) entry which is preliminary data.</text>
</comment>
<keyword evidence="5" id="KW-0819">tRNA processing</keyword>
<feature type="domain" description="Gcp-like" evidence="7">
    <location>
        <begin position="32"/>
        <end position="151"/>
    </location>
</feature>
<sequence>MTNLLAIDTSTENCSVAIRWQDSFFSEAIESPREHSQRLLPFVEQMLQQAKTELNQLDGLVVGVGPGSFTGVRIGVSMAQGLAFSAELPVFPVSSLQALAQQAIRKHNAEAVVACIDARMGEIYYALYRNNNGLAEQITEPAVAEPSASLFAGHNVQGFHTAGTGWDNYAGTLDPKQELKHSMDCRLPLAEDMLTIATKGCVAAVDAENLEPLYVRNEVTWKKLPGR</sequence>
<dbReference type="EMBL" id="JAMZDE010000008">
    <property type="protein sequence ID" value="MCP1340568.1"/>
    <property type="molecule type" value="Genomic_DNA"/>
</dbReference>
<gene>
    <name evidence="8" type="primary">tsaB</name>
    <name evidence="8" type="ORF">NJR55_13360</name>
</gene>
<keyword evidence="8" id="KW-0012">Acyltransferase</keyword>
<dbReference type="GO" id="GO:0016746">
    <property type="term" value="F:acyltransferase activity"/>
    <property type="evidence" value="ECO:0007669"/>
    <property type="project" value="UniProtKB-KW"/>
</dbReference>
<keyword evidence="4" id="KW-0963">Cytoplasm</keyword>
<dbReference type="InterPro" id="IPR000905">
    <property type="entry name" value="Gcp-like_dom"/>
</dbReference>
<proteinExistence type="inferred from homology"/>
<dbReference type="InterPro" id="IPR043129">
    <property type="entry name" value="ATPase_NBD"/>
</dbReference>
<dbReference type="FunFam" id="3.30.420.40:FF:000097">
    <property type="entry name" value="tRNA threonylcarbamoyladenosine biosynthesis protein TsaB"/>
    <property type="match status" value="1"/>
</dbReference>
<dbReference type="GO" id="GO:0005829">
    <property type="term" value="C:cytosol"/>
    <property type="evidence" value="ECO:0007669"/>
    <property type="project" value="TreeGrafter"/>
</dbReference>
<keyword evidence="8" id="KW-0808">Transferase</keyword>
<evidence type="ECO:0000256" key="5">
    <source>
        <dbReference type="ARBA" id="ARBA00022694"/>
    </source>
</evidence>
<accession>A0A9X2G522</accession>